<dbReference type="InterPro" id="IPR007138">
    <property type="entry name" value="ABM_dom"/>
</dbReference>
<protein>
    <recommendedName>
        <fullName evidence="1">ABM domain-containing protein</fullName>
    </recommendedName>
</protein>
<feature type="domain" description="ABM" evidence="1">
    <location>
        <begin position="1"/>
        <end position="73"/>
    </location>
</feature>
<dbReference type="Gene3D" id="3.30.70.100">
    <property type="match status" value="1"/>
</dbReference>
<dbReference type="AlphaFoldDB" id="A0A2L0EUV5"/>
<dbReference type="RefSeq" id="WP_104981795.1">
    <property type="nucleotide sequence ID" value="NZ_CP012673.1"/>
</dbReference>
<sequence length="95" mass="10844">MFIVVNTITAPAPALQAMVENFRRAAPEMRQFSGFLGLEVWQGDGNLKAVSRWTSREAFQEYPRSEVFRRHHRGMSGEQALRAAHITFYEGEVMA</sequence>
<organism evidence="2 3">
    <name type="scientific">Sorangium cellulosum</name>
    <name type="common">Polyangium cellulosum</name>
    <dbReference type="NCBI Taxonomy" id="56"/>
    <lineage>
        <taxon>Bacteria</taxon>
        <taxon>Pseudomonadati</taxon>
        <taxon>Myxococcota</taxon>
        <taxon>Polyangia</taxon>
        <taxon>Polyangiales</taxon>
        <taxon>Polyangiaceae</taxon>
        <taxon>Sorangium</taxon>
    </lineage>
</organism>
<proteinExistence type="predicted"/>
<dbReference type="Pfam" id="PF03992">
    <property type="entry name" value="ABM"/>
    <property type="match status" value="1"/>
</dbReference>
<evidence type="ECO:0000259" key="1">
    <source>
        <dbReference type="Pfam" id="PF03992"/>
    </source>
</evidence>
<reference evidence="2 3" key="1">
    <citation type="submission" date="2015-09" db="EMBL/GenBank/DDBJ databases">
        <title>Sorangium comparison.</title>
        <authorList>
            <person name="Zaburannyi N."/>
            <person name="Bunk B."/>
            <person name="Overmann J."/>
            <person name="Mueller R."/>
        </authorList>
    </citation>
    <scope>NUCLEOTIDE SEQUENCE [LARGE SCALE GENOMIC DNA]</scope>
    <source>
        <strain evidence="2 3">So ce26</strain>
    </source>
</reference>
<gene>
    <name evidence="2" type="ORF">SOCE26_045130</name>
</gene>
<evidence type="ECO:0000313" key="3">
    <source>
        <dbReference type="Proteomes" id="UP000238348"/>
    </source>
</evidence>
<accession>A0A2L0EUV5</accession>
<dbReference type="InterPro" id="IPR011008">
    <property type="entry name" value="Dimeric_a/b-barrel"/>
</dbReference>
<dbReference type="EMBL" id="CP012673">
    <property type="protein sequence ID" value="AUX43073.1"/>
    <property type="molecule type" value="Genomic_DNA"/>
</dbReference>
<evidence type="ECO:0000313" key="2">
    <source>
        <dbReference type="EMBL" id="AUX43073.1"/>
    </source>
</evidence>
<dbReference type="SUPFAM" id="SSF54909">
    <property type="entry name" value="Dimeric alpha+beta barrel"/>
    <property type="match status" value="1"/>
</dbReference>
<dbReference type="Proteomes" id="UP000238348">
    <property type="component" value="Chromosome"/>
</dbReference>
<dbReference type="OrthoDB" id="384737at2"/>
<name>A0A2L0EUV5_SORCE</name>